<organism evidence="2">
    <name type="scientific">uncultured Caudovirales phage</name>
    <dbReference type="NCBI Taxonomy" id="2100421"/>
    <lineage>
        <taxon>Viruses</taxon>
        <taxon>Duplodnaviria</taxon>
        <taxon>Heunggongvirae</taxon>
        <taxon>Uroviricota</taxon>
        <taxon>Caudoviricetes</taxon>
        <taxon>Peduoviridae</taxon>
        <taxon>Maltschvirus</taxon>
        <taxon>Maltschvirus maltsch</taxon>
    </lineage>
</organism>
<evidence type="ECO:0000256" key="1">
    <source>
        <dbReference type="SAM" id="Phobius"/>
    </source>
</evidence>
<protein>
    <submittedName>
        <fullName evidence="2">Uncharacterized protein</fullName>
    </submittedName>
</protein>
<gene>
    <name evidence="2" type="ORF">UFOVP71_425</name>
</gene>
<reference evidence="2" key="1">
    <citation type="submission" date="2020-05" db="EMBL/GenBank/DDBJ databases">
        <authorList>
            <person name="Chiriac C."/>
            <person name="Salcher M."/>
            <person name="Ghai R."/>
            <person name="Kavagutti S V."/>
        </authorList>
    </citation>
    <scope>NUCLEOTIDE SEQUENCE</scope>
</reference>
<proteinExistence type="predicted"/>
<evidence type="ECO:0000313" key="2">
    <source>
        <dbReference type="EMBL" id="CAB4241887.1"/>
    </source>
</evidence>
<keyword evidence="1" id="KW-0472">Membrane</keyword>
<name>A0A6J5TD81_9CAUD</name>
<dbReference type="EMBL" id="LR797824">
    <property type="protein sequence ID" value="CAB4241887.1"/>
    <property type="molecule type" value="Genomic_DNA"/>
</dbReference>
<keyword evidence="1" id="KW-0812">Transmembrane</keyword>
<sequence length="115" mass="12728">MLNNTPNGWRPAITKIALTLVLVYVISICISVIAAAFVIESEWNCGSSKEVYTLLSNNGEEIVATGTVGDKFLMTLWAGRDSEWSVVVTSVKTFELSCIVIYGNNYKKLKEKTFI</sequence>
<accession>A0A6J5TD81</accession>
<keyword evidence="1" id="KW-1133">Transmembrane helix</keyword>
<feature type="transmembrane region" description="Helical" evidence="1">
    <location>
        <begin position="12"/>
        <end position="39"/>
    </location>
</feature>